<dbReference type="GeneID" id="111087673"/>
<gene>
    <name evidence="3" type="primary">LOC111087673</name>
</gene>
<dbReference type="Gene3D" id="2.10.90.10">
    <property type="entry name" value="Cystine-knot cytokines"/>
    <property type="match status" value="1"/>
</dbReference>
<evidence type="ECO:0000256" key="1">
    <source>
        <dbReference type="SAM" id="SignalP"/>
    </source>
</evidence>
<sequence length="245" mass="28845">MNFQHQLIKIILLTLVGFSKTTGAVQETTNIKSFAHYPENMVLRLIIQAYTDDIIHELQQHPNIDLTSTQEALLKERLSGLHDHIHNHPALHQNRLWVGQKKPTFAPDNNYFKNFEIELGRPETKHSEHQKFKRESFYPSEEICTTETTWLKINFTIDLYNKPVEIIQQDYFGQYVFSFRCLTLHKPCRGITTMYESECIERLGWVYMYYRRRGEKAQWGPVAVPSHCVCIITPRFFPDLRAGTQ</sequence>
<protein>
    <submittedName>
        <fullName evidence="3">Uncharacterized protein LOC111087673</fullName>
    </submittedName>
</protein>
<feature type="signal peptide" evidence="1">
    <location>
        <begin position="1"/>
        <end position="23"/>
    </location>
</feature>
<evidence type="ECO:0000313" key="3">
    <source>
        <dbReference type="RefSeq" id="XP_022250835.1"/>
    </source>
</evidence>
<organism evidence="2 3">
    <name type="scientific">Limulus polyphemus</name>
    <name type="common">Atlantic horseshoe crab</name>
    <dbReference type="NCBI Taxonomy" id="6850"/>
    <lineage>
        <taxon>Eukaryota</taxon>
        <taxon>Metazoa</taxon>
        <taxon>Ecdysozoa</taxon>
        <taxon>Arthropoda</taxon>
        <taxon>Chelicerata</taxon>
        <taxon>Merostomata</taxon>
        <taxon>Xiphosura</taxon>
        <taxon>Limulidae</taxon>
        <taxon>Limulus</taxon>
    </lineage>
</organism>
<keyword evidence="1" id="KW-0732">Signal</keyword>
<feature type="chain" id="PRO_5045824017" evidence="1">
    <location>
        <begin position="24"/>
        <end position="245"/>
    </location>
</feature>
<dbReference type="RefSeq" id="XP_022250835.1">
    <property type="nucleotide sequence ID" value="XM_022395127.1"/>
</dbReference>
<evidence type="ECO:0000313" key="2">
    <source>
        <dbReference type="Proteomes" id="UP000694941"/>
    </source>
</evidence>
<dbReference type="Proteomes" id="UP000694941">
    <property type="component" value="Unplaced"/>
</dbReference>
<keyword evidence="2" id="KW-1185">Reference proteome</keyword>
<dbReference type="PROSITE" id="PS50270">
    <property type="entry name" value="NGF_2"/>
    <property type="match status" value="1"/>
</dbReference>
<name>A0ABM1T4M9_LIMPO</name>
<accession>A0ABM1T4M9</accession>
<proteinExistence type="predicted"/>
<dbReference type="SUPFAM" id="SSF57501">
    <property type="entry name" value="Cystine-knot cytokines"/>
    <property type="match status" value="1"/>
</dbReference>
<reference evidence="3" key="1">
    <citation type="submission" date="2025-08" db="UniProtKB">
        <authorList>
            <consortium name="RefSeq"/>
        </authorList>
    </citation>
    <scope>IDENTIFICATION</scope>
    <source>
        <tissue evidence="3">Muscle</tissue>
    </source>
</reference>
<dbReference type="InterPro" id="IPR029034">
    <property type="entry name" value="Cystine-knot_cytokine"/>
</dbReference>